<name>A0A516V814_9GAMM</name>
<evidence type="ECO:0000313" key="3">
    <source>
        <dbReference type="Proteomes" id="UP000315891"/>
    </source>
</evidence>
<dbReference type="RefSeq" id="WP_143880170.1">
    <property type="nucleotide sequence ID" value="NZ_BAABLZ010000001.1"/>
</dbReference>
<keyword evidence="1" id="KW-0472">Membrane</keyword>
<dbReference type="Proteomes" id="UP000315891">
    <property type="component" value="Chromosome"/>
</dbReference>
<dbReference type="AlphaFoldDB" id="A0A516V814"/>
<dbReference type="OrthoDB" id="5957486at2"/>
<feature type="transmembrane region" description="Helical" evidence="1">
    <location>
        <begin position="55"/>
        <end position="75"/>
    </location>
</feature>
<reference evidence="2 3" key="1">
    <citation type="submission" date="2019-07" db="EMBL/GenBank/DDBJ databases">
        <title>Lysobacter weifangensis sp. nov., isolated from bensulfuron-methyl contaminated farmland soil.</title>
        <authorList>
            <person name="Zhao H."/>
        </authorList>
    </citation>
    <scope>NUCLEOTIDE SEQUENCE [LARGE SCALE GENOMIC DNA]</scope>
    <source>
        <strain evidence="2 3">CC-Bw-6</strain>
    </source>
</reference>
<evidence type="ECO:0000256" key="1">
    <source>
        <dbReference type="SAM" id="Phobius"/>
    </source>
</evidence>
<gene>
    <name evidence="2" type="ORF">FNZ56_12595</name>
</gene>
<dbReference type="InterPro" id="IPR018643">
    <property type="entry name" value="DUF2069_membrane"/>
</dbReference>
<proteinExistence type="predicted"/>
<dbReference type="Pfam" id="PF09842">
    <property type="entry name" value="DUF2069"/>
    <property type="match status" value="1"/>
</dbReference>
<keyword evidence="1" id="KW-0812">Transmembrane</keyword>
<feature type="transmembrane region" description="Helical" evidence="1">
    <location>
        <begin position="81"/>
        <end position="101"/>
    </location>
</feature>
<feature type="transmembrane region" description="Helical" evidence="1">
    <location>
        <begin position="29"/>
        <end position="48"/>
    </location>
</feature>
<evidence type="ECO:0000313" key="2">
    <source>
        <dbReference type="EMBL" id="QDQ74661.1"/>
    </source>
</evidence>
<organism evidence="2 3">
    <name type="scientific">Pseudoluteimonas lycopersici</name>
    <dbReference type="NCBI Taxonomy" id="1324796"/>
    <lineage>
        <taxon>Bacteria</taxon>
        <taxon>Pseudomonadati</taxon>
        <taxon>Pseudomonadota</taxon>
        <taxon>Gammaproteobacteria</taxon>
        <taxon>Lysobacterales</taxon>
        <taxon>Lysobacteraceae</taxon>
        <taxon>Pseudoluteimonas</taxon>
    </lineage>
</organism>
<keyword evidence="3" id="KW-1185">Reference proteome</keyword>
<keyword evidence="1" id="KW-1133">Transmembrane helix</keyword>
<protein>
    <submittedName>
        <fullName evidence="2">DUF2069 domain-containing protein</fullName>
    </submittedName>
</protein>
<sequence length="109" mass="12012">MNARNILIVALLLLATLYAFWFARDAHPVAAMLVFALPPTLCAVAVATSRRTAGFWSGVLALAWFSHAVMVAWTRPPERMFAWWALALSLAVVFAASLPGLRARFAKKR</sequence>
<accession>A0A516V814</accession>
<dbReference type="EMBL" id="CP041742">
    <property type="protein sequence ID" value="QDQ74661.1"/>
    <property type="molecule type" value="Genomic_DNA"/>
</dbReference>